<gene>
    <name evidence="1" type="ORF">RSOLAG22IIIB_08325</name>
</gene>
<evidence type="ECO:0000313" key="1">
    <source>
        <dbReference type="EMBL" id="CUA69194.1"/>
    </source>
</evidence>
<accession>A0A0K6FT59</accession>
<dbReference type="InterPro" id="IPR032675">
    <property type="entry name" value="LRR_dom_sf"/>
</dbReference>
<proteinExistence type="predicted"/>
<name>A0A0K6FT59_9AGAM</name>
<sequence length="318" mass="36598">MLPKLRRFGIWADEVEEGVLVNTLRSVVNASNQLEEIEIHSEIDRTNYDEVFHLITQILSLRSVTLDQSVLSAAAGDDGEELEWDAFASLLRRCSDPEWMDFFDDPEPHPFRQFFYRHPRIEDLALGYVHESGYWKDIDPTELPPLFPSLKYFEGPAFLFKPLVLSSLAEQIEKLIVVDNRLYRDSLIELGDRTTMLPKLRKFGIWATEVEEGVLVNTLRSVVNASNQLEDIEIHPEIDSTNYEEVFSLITQVPSLRSVTLDQSVLSAAAADDGEELEWDAFASLLRRTCPALQSIYQSIEKRDKENRKKVWELHDNV</sequence>
<evidence type="ECO:0000313" key="2">
    <source>
        <dbReference type="Proteomes" id="UP000044841"/>
    </source>
</evidence>
<dbReference type="Gene3D" id="3.80.10.10">
    <property type="entry name" value="Ribonuclease Inhibitor"/>
    <property type="match status" value="1"/>
</dbReference>
<dbReference type="Proteomes" id="UP000044841">
    <property type="component" value="Unassembled WGS sequence"/>
</dbReference>
<dbReference type="AlphaFoldDB" id="A0A0K6FT59"/>
<protein>
    <submittedName>
        <fullName evidence="1">Uncharacterized protein</fullName>
    </submittedName>
</protein>
<reference evidence="1 2" key="1">
    <citation type="submission" date="2015-07" db="EMBL/GenBank/DDBJ databases">
        <authorList>
            <person name="Noorani M."/>
        </authorList>
    </citation>
    <scope>NUCLEOTIDE SEQUENCE [LARGE SCALE GENOMIC DNA]</scope>
    <source>
        <strain evidence="1">BBA 69670</strain>
    </source>
</reference>
<organism evidence="1 2">
    <name type="scientific">Rhizoctonia solani</name>
    <dbReference type="NCBI Taxonomy" id="456999"/>
    <lineage>
        <taxon>Eukaryota</taxon>
        <taxon>Fungi</taxon>
        <taxon>Dikarya</taxon>
        <taxon>Basidiomycota</taxon>
        <taxon>Agaricomycotina</taxon>
        <taxon>Agaricomycetes</taxon>
        <taxon>Cantharellales</taxon>
        <taxon>Ceratobasidiaceae</taxon>
        <taxon>Rhizoctonia</taxon>
    </lineage>
</organism>
<keyword evidence="2" id="KW-1185">Reference proteome</keyword>
<dbReference type="EMBL" id="CYGV01000680">
    <property type="protein sequence ID" value="CUA69194.1"/>
    <property type="molecule type" value="Genomic_DNA"/>
</dbReference>